<dbReference type="Proteomes" id="UP000243688">
    <property type="component" value="Unassembled WGS sequence"/>
</dbReference>
<evidence type="ECO:0000313" key="2">
    <source>
        <dbReference type="EMBL" id="PDO09264.1"/>
    </source>
</evidence>
<organism evidence="2 3">
    <name type="scientific">Candidatus Reconcilbacillus cellulovorans</name>
    <dbReference type="NCBI Taxonomy" id="1906605"/>
    <lineage>
        <taxon>Bacteria</taxon>
        <taxon>Bacillati</taxon>
        <taxon>Bacillota</taxon>
        <taxon>Bacilli</taxon>
        <taxon>Bacillales</taxon>
        <taxon>Paenibacillaceae</taxon>
        <taxon>Candidatus Reconcilbacillus</taxon>
    </lineage>
</organism>
<evidence type="ECO:0000313" key="3">
    <source>
        <dbReference type="Proteomes" id="UP000243688"/>
    </source>
</evidence>
<name>A0A2A6DWX2_9BACL</name>
<evidence type="ECO:0000256" key="1">
    <source>
        <dbReference type="SAM" id="Phobius"/>
    </source>
</evidence>
<dbReference type="PANTHER" id="PTHR36443">
    <property type="entry name" value="BSR5223 PROTEIN"/>
    <property type="match status" value="1"/>
</dbReference>
<dbReference type="AlphaFoldDB" id="A0A2A6DWX2"/>
<dbReference type="PANTHER" id="PTHR36443:SF1">
    <property type="entry name" value="BSR5223 PROTEIN"/>
    <property type="match status" value="1"/>
</dbReference>
<dbReference type="EMBL" id="MOXJ01000050">
    <property type="protein sequence ID" value="PDO09264.1"/>
    <property type="molecule type" value="Genomic_DNA"/>
</dbReference>
<dbReference type="InterPro" id="IPR021320">
    <property type="entry name" value="DUF2905"/>
</dbReference>
<keyword evidence="1" id="KW-0472">Membrane</keyword>
<proteinExistence type="predicted"/>
<evidence type="ECO:0008006" key="4">
    <source>
        <dbReference type="Google" id="ProtNLM"/>
    </source>
</evidence>
<dbReference type="Pfam" id="PF11146">
    <property type="entry name" value="DUF2905"/>
    <property type="match status" value="1"/>
</dbReference>
<keyword evidence="1" id="KW-1133">Transmembrane helix</keyword>
<gene>
    <name evidence="2" type="ORF">BLM47_13480</name>
</gene>
<protein>
    <recommendedName>
        <fullName evidence="4">DUF2905 domain-containing protein</fullName>
    </recommendedName>
</protein>
<comment type="caution">
    <text evidence="2">The sequence shown here is derived from an EMBL/GenBank/DDBJ whole genome shotgun (WGS) entry which is preliminary data.</text>
</comment>
<sequence>MNPVAKTLILAGVVLIAVGLIWQVGARFLHLGRLPGDIVIEKENVKFYFPIVTCLLISVVLSILFSLFRWWPK</sequence>
<reference evidence="2 3" key="1">
    <citation type="submission" date="2016-12" db="EMBL/GenBank/DDBJ databases">
        <title>Candidatus Reconcilibacillus cellulovorans genome.</title>
        <authorList>
            <person name="Kolinko S."/>
            <person name="Wu Y.-W."/>
            <person name="Tachea F."/>
            <person name="Denzel E."/>
            <person name="Hiras J."/>
            <person name="Baecker N."/>
            <person name="Chan L.J."/>
            <person name="Eichorst S.A."/>
            <person name="Frey D."/>
            <person name="Adams P.D."/>
            <person name="Pray T."/>
            <person name="Tanjore D."/>
            <person name="Petzold C.J."/>
            <person name="Gladden J.M."/>
            <person name="Simmons B.A."/>
            <person name="Singer S.W."/>
        </authorList>
    </citation>
    <scope>NUCLEOTIDE SEQUENCE [LARGE SCALE GENOMIC DNA]</scope>
    <source>
        <strain evidence="2">JTherm</strain>
    </source>
</reference>
<accession>A0A2A6DWX2</accession>
<keyword evidence="1" id="KW-0812">Transmembrane</keyword>
<feature type="transmembrane region" description="Helical" evidence="1">
    <location>
        <begin position="47"/>
        <end position="68"/>
    </location>
</feature>